<keyword evidence="7" id="KW-1185">Reference proteome</keyword>
<dbReference type="SMART" id="SM00100">
    <property type="entry name" value="cNMP"/>
    <property type="match status" value="1"/>
</dbReference>
<evidence type="ECO:0000259" key="4">
    <source>
        <dbReference type="PROSITE" id="PS50042"/>
    </source>
</evidence>
<dbReference type="PROSITE" id="PS50042">
    <property type="entry name" value="CNMP_BINDING_3"/>
    <property type="match status" value="1"/>
</dbReference>
<keyword evidence="2" id="KW-0238">DNA-binding</keyword>
<dbReference type="Gene3D" id="2.60.120.10">
    <property type="entry name" value="Jelly Rolls"/>
    <property type="match status" value="1"/>
</dbReference>
<dbReference type="CDD" id="cd00038">
    <property type="entry name" value="CAP_ED"/>
    <property type="match status" value="1"/>
</dbReference>
<keyword evidence="1" id="KW-0805">Transcription regulation</keyword>
<evidence type="ECO:0000313" key="6">
    <source>
        <dbReference type="EMBL" id="MCX8530834.1"/>
    </source>
</evidence>
<dbReference type="RefSeq" id="WP_267279512.1">
    <property type="nucleotide sequence ID" value="NZ_JAOVZV010000001.1"/>
</dbReference>
<dbReference type="SUPFAM" id="SSF51206">
    <property type="entry name" value="cAMP-binding domain-like"/>
    <property type="match status" value="1"/>
</dbReference>
<proteinExistence type="predicted"/>
<dbReference type="InterPro" id="IPR012318">
    <property type="entry name" value="HTH_CRP"/>
</dbReference>
<dbReference type="PROSITE" id="PS51063">
    <property type="entry name" value="HTH_CRP_2"/>
    <property type="match status" value="1"/>
</dbReference>
<dbReference type="PANTHER" id="PTHR24567:SF28">
    <property type="entry name" value="LISTERIOLYSIN REGULATORY PROTEIN"/>
    <property type="match status" value="1"/>
</dbReference>
<dbReference type="Pfam" id="PF13545">
    <property type="entry name" value="HTH_Crp_2"/>
    <property type="match status" value="1"/>
</dbReference>
<comment type="caution">
    <text evidence="6">The sequence shown here is derived from an EMBL/GenBank/DDBJ whole genome shotgun (WGS) entry which is preliminary data.</text>
</comment>
<organism evidence="6 7">
    <name type="scientific">Chryseobacterium luquanense</name>
    <dbReference type="NCBI Taxonomy" id="2983766"/>
    <lineage>
        <taxon>Bacteria</taxon>
        <taxon>Pseudomonadati</taxon>
        <taxon>Bacteroidota</taxon>
        <taxon>Flavobacteriia</taxon>
        <taxon>Flavobacteriales</taxon>
        <taxon>Weeksellaceae</taxon>
        <taxon>Chryseobacterium group</taxon>
        <taxon>Chryseobacterium</taxon>
    </lineage>
</organism>
<feature type="domain" description="HTH crp-type" evidence="5">
    <location>
        <begin position="134"/>
        <end position="197"/>
    </location>
</feature>
<dbReference type="EMBL" id="JAOVZV010000001">
    <property type="protein sequence ID" value="MCX8530834.1"/>
    <property type="molecule type" value="Genomic_DNA"/>
</dbReference>
<evidence type="ECO:0000259" key="5">
    <source>
        <dbReference type="PROSITE" id="PS51063"/>
    </source>
</evidence>
<dbReference type="InterPro" id="IPR036390">
    <property type="entry name" value="WH_DNA-bd_sf"/>
</dbReference>
<dbReference type="InterPro" id="IPR018490">
    <property type="entry name" value="cNMP-bd_dom_sf"/>
</dbReference>
<dbReference type="InterPro" id="IPR050397">
    <property type="entry name" value="Env_Response_Regulators"/>
</dbReference>
<gene>
    <name evidence="6" type="ORF">OEA66_00555</name>
</gene>
<evidence type="ECO:0000256" key="3">
    <source>
        <dbReference type="ARBA" id="ARBA00023163"/>
    </source>
</evidence>
<dbReference type="Pfam" id="PF00027">
    <property type="entry name" value="cNMP_binding"/>
    <property type="match status" value="1"/>
</dbReference>
<dbReference type="PANTHER" id="PTHR24567">
    <property type="entry name" value="CRP FAMILY TRANSCRIPTIONAL REGULATORY PROTEIN"/>
    <property type="match status" value="1"/>
</dbReference>
<accession>A0ABT3XY64</accession>
<feature type="domain" description="Cyclic nucleotide-binding" evidence="4">
    <location>
        <begin position="18"/>
        <end position="117"/>
    </location>
</feature>
<sequence length="197" mass="22792">MIISETLLLEYGAVYKLYDKNEIIFSENSSPQFYFQIIKGSVELTHNTPNGREFTHDIVSDGQSIGEFFLLSDRRFSCSAITITECEILMVCKSSFMHLLHKHPEINSSLLVNISKQMADQYMMSSNLFNTDPSSKIENVISHFKNEQNSPQFGFEVPFTRRQLANLTGLRVETVIRAVKKLESQHRLKIFNRRIYI</sequence>
<dbReference type="InterPro" id="IPR014710">
    <property type="entry name" value="RmlC-like_jellyroll"/>
</dbReference>
<dbReference type="InterPro" id="IPR000595">
    <property type="entry name" value="cNMP-bd_dom"/>
</dbReference>
<evidence type="ECO:0000256" key="1">
    <source>
        <dbReference type="ARBA" id="ARBA00023015"/>
    </source>
</evidence>
<protein>
    <submittedName>
        <fullName evidence="6">Crp/Fnr family transcriptional regulator</fullName>
    </submittedName>
</protein>
<evidence type="ECO:0000256" key="2">
    <source>
        <dbReference type="ARBA" id="ARBA00023125"/>
    </source>
</evidence>
<keyword evidence="3" id="KW-0804">Transcription</keyword>
<name>A0ABT3XY64_9FLAO</name>
<reference evidence="6" key="1">
    <citation type="submission" date="2022-10" db="EMBL/GenBank/DDBJ databases">
        <title>Chryseobacterium sp. nov., a novel bacterial species.</title>
        <authorList>
            <person name="Cao Y."/>
        </authorList>
    </citation>
    <scope>NUCLEOTIDE SEQUENCE</scope>
    <source>
        <strain evidence="6">KC 927</strain>
    </source>
</reference>
<dbReference type="SUPFAM" id="SSF46785">
    <property type="entry name" value="Winged helix' DNA-binding domain"/>
    <property type="match status" value="1"/>
</dbReference>
<evidence type="ECO:0000313" key="7">
    <source>
        <dbReference type="Proteomes" id="UP001070176"/>
    </source>
</evidence>
<dbReference type="Proteomes" id="UP001070176">
    <property type="component" value="Unassembled WGS sequence"/>
</dbReference>